<dbReference type="InterPro" id="IPR011051">
    <property type="entry name" value="RmlC_Cupin_sf"/>
</dbReference>
<reference evidence="3 4" key="1">
    <citation type="submission" date="2016-10" db="EMBL/GenBank/DDBJ databases">
        <authorList>
            <person name="de Groot N.N."/>
        </authorList>
    </citation>
    <scope>NUCLEOTIDE SEQUENCE [LARGE SCALE GENOMIC DNA]</scope>
    <source>
        <strain evidence="3 4">DSM 23421</strain>
    </source>
</reference>
<dbReference type="RefSeq" id="WP_091873178.1">
    <property type="nucleotide sequence ID" value="NZ_FNAO01000010.1"/>
</dbReference>
<sequence>MSRISIAKKVLYKILGIVVIFNFGCNSSTKPEWEKRNSELIKDNGFTIRELQDLPTSTLVPNLEFGNPMNINNLDSLELHSGVISKIFWGNGNLTSMLTLDPNAIIPKENLPANRFLMVMEGSGHLIINGSKRMMTAKKREEPDGTHNGTPQQDFIYQKKGSESEFIAGDSGAKLMEIYSPIRLDYLNKMGISDVPSKMKVVNSKLEPTVSPNEIYDLFNIQLTQLSPGVFSRLITLDGIQLSFVSSDPNTRIPLHIHPEEQMTLLLRGSLKQTLLDTELDLEQHDIVHVPGNLIHSSAAGERGYDAVDIFWPVREDYSAKQQSALKKYHEIIPEGNMPELIIDGSKTEPTLTFSEGPKWMNGKLYFSNMYFDQNWNADPKRSSIVAMDSNGSYQNITEGKMQANGLYPYKNDNLLVCDMMGHRVVEMTTTGKVVRVIADSYDGKPIDGPNDIITDTKGGIYFTDPQFTMEAEKFQPGRAVYYVSPKLDVTRVVEPNEFAMPNGILLSSDGKTLYINNCYDDETWYPVNSSKENFVWAYDVNDDGTIANGRKFTELRLPGNVLDRKGKSSSADGMAIDTQGNIYVATYLGVQIFDSEGSFVGIINLPSFPVSLGFGDEDMKTLYIVSYDKVYKIRTQQTGYVNYL</sequence>
<keyword evidence="4" id="KW-1185">Reference proteome</keyword>
<evidence type="ECO:0000313" key="3">
    <source>
        <dbReference type="EMBL" id="SDF03457.1"/>
    </source>
</evidence>
<dbReference type="InterPro" id="IPR014710">
    <property type="entry name" value="RmlC-like_jellyroll"/>
</dbReference>
<dbReference type="GO" id="GO:0016787">
    <property type="term" value="F:hydrolase activity"/>
    <property type="evidence" value="ECO:0007669"/>
    <property type="project" value="UniProtKB-KW"/>
</dbReference>
<dbReference type="Pfam" id="PF08450">
    <property type="entry name" value="SGL"/>
    <property type="match status" value="1"/>
</dbReference>
<dbReference type="PANTHER" id="PTHR47572">
    <property type="entry name" value="LIPOPROTEIN-RELATED"/>
    <property type="match status" value="1"/>
</dbReference>
<dbReference type="Proteomes" id="UP000199109">
    <property type="component" value="Unassembled WGS sequence"/>
</dbReference>
<dbReference type="AlphaFoldDB" id="A0A1G7HSI4"/>
<dbReference type="Gene3D" id="2.120.10.30">
    <property type="entry name" value="TolB, C-terminal domain"/>
    <property type="match status" value="1"/>
</dbReference>
<dbReference type="PANTHER" id="PTHR47572:SF4">
    <property type="entry name" value="LACTONASE DRP35"/>
    <property type="match status" value="1"/>
</dbReference>
<protein>
    <submittedName>
        <fullName evidence="3">Gluconolactonase</fullName>
    </submittedName>
</protein>
<feature type="domain" description="SMP-30/Gluconolactonase/LRE-like region" evidence="2">
    <location>
        <begin position="354"/>
        <end position="627"/>
    </location>
</feature>
<keyword evidence="1" id="KW-0378">Hydrolase</keyword>
<evidence type="ECO:0000259" key="2">
    <source>
        <dbReference type="Pfam" id="PF08450"/>
    </source>
</evidence>
<dbReference type="Gene3D" id="2.60.120.10">
    <property type="entry name" value="Jelly Rolls"/>
    <property type="match status" value="2"/>
</dbReference>
<dbReference type="SUPFAM" id="SSF51182">
    <property type="entry name" value="RmlC-like cupins"/>
    <property type="match status" value="1"/>
</dbReference>
<dbReference type="EMBL" id="FNAO01000010">
    <property type="protein sequence ID" value="SDF03457.1"/>
    <property type="molecule type" value="Genomic_DNA"/>
</dbReference>
<name>A0A1G7HSI4_9FLAO</name>
<proteinExistence type="predicted"/>
<organism evidence="3 4">
    <name type="scientific">Pricia antarctica</name>
    <dbReference type="NCBI Taxonomy" id="641691"/>
    <lineage>
        <taxon>Bacteria</taxon>
        <taxon>Pseudomonadati</taxon>
        <taxon>Bacteroidota</taxon>
        <taxon>Flavobacteriia</taxon>
        <taxon>Flavobacteriales</taxon>
        <taxon>Flavobacteriaceae</taxon>
        <taxon>Pricia</taxon>
    </lineage>
</organism>
<dbReference type="OrthoDB" id="241638at2"/>
<dbReference type="InterPro" id="IPR013658">
    <property type="entry name" value="SGL"/>
</dbReference>
<evidence type="ECO:0000256" key="1">
    <source>
        <dbReference type="ARBA" id="ARBA00022801"/>
    </source>
</evidence>
<dbReference type="InterPro" id="IPR011042">
    <property type="entry name" value="6-blade_b-propeller_TolB-like"/>
</dbReference>
<gene>
    <name evidence="3" type="ORF">SAMN05421636_11036</name>
</gene>
<dbReference type="STRING" id="641691.SAMN05421636_11036"/>
<dbReference type="SUPFAM" id="SSF63829">
    <property type="entry name" value="Calcium-dependent phosphotriesterase"/>
    <property type="match status" value="1"/>
</dbReference>
<dbReference type="InterPro" id="IPR051262">
    <property type="entry name" value="SMP-30/CGR1_Lactonase"/>
</dbReference>
<accession>A0A1G7HSI4</accession>
<evidence type="ECO:0000313" key="4">
    <source>
        <dbReference type="Proteomes" id="UP000199109"/>
    </source>
</evidence>